<feature type="compositionally biased region" description="Basic and acidic residues" evidence="1">
    <location>
        <begin position="107"/>
        <end position="127"/>
    </location>
</feature>
<sequence>MRCACKVTIKFRQRAQNGPSFQGRRPLFRRKRHGGEETDGRAEHVPGQAGTRFPTGWEQDSRPPVPEFPAAGIRAPGSPPENTTAAPPGILLTQRHGGHGEGGSSGAERKGGLEGKRGGGEARREGEPFSNPCLYIQRKTGIYRVQSRYAGEKRSLH</sequence>
<name>F0F9Q3_9BACT</name>
<protein>
    <submittedName>
        <fullName evidence="2">Uncharacterized protein</fullName>
    </submittedName>
</protein>
<comment type="caution">
    <text evidence="2">The sequence shown here is derived from an EMBL/GenBank/DDBJ whole genome shotgun (WGS) entry which is preliminary data.</text>
</comment>
<accession>F0F9Q3</accession>
<dbReference type="STRING" id="888743.HMPREF9141_2320"/>
<evidence type="ECO:0000313" key="3">
    <source>
        <dbReference type="Proteomes" id="UP000005697"/>
    </source>
</evidence>
<evidence type="ECO:0000256" key="1">
    <source>
        <dbReference type="SAM" id="MobiDB-lite"/>
    </source>
</evidence>
<gene>
    <name evidence="2" type="ORF">HMPREF9141_2320</name>
</gene>
<dbReference type="AlphaFoldDB" id="F0F9Q3"/>
<proteinExistence type="predicted"/>
<dbReference type="HOGENOM" id="CLU_1676272_0_0_10"/>
<dbReference type="EMBL" id="AEWX01000034">
    <property type="protein sequence ID" value="EGC19069.1"/>
    <property type="molecule type" value="Genomic_DNA"/>
</dbReference>
<feature type="compositionally biased region" description="Basic and acidic residues" evidence="1">
    <location>
        <begin position="34"/>
        <end position="44"/>
    </location>
</feature>
<feature type="region of interest" description="Disordered" evidence="1">
    <location>
        <begin position="15"/>
        <end position="129"/>
    </location>
</feature>
<reference evidence="2 3" key="1">
    <citation type="submission" date="2011-01" db="EMBL/GenBank/DDBJ databases">
        <authorList>
            <person name="Muzny D."/>
            <person name="Qin X."/>
            <person name="Deng J."/>
            <person name="Jiang H."/>
            <person name="Liu Y."/>
            <person name="Qu J."/>
            <person name="Song X.-Z."/>
            <person name="Zhang L."/>
            <person name="Thornton R."/>
            <person name="Coyle M."/>
            <person name="Francisco L."/>
            <person name="Jackson L."/>
            <person name="Javaid M."/>
            <person name="Korchina V."/>
            <person name="Kovar C."/>
            <person name="Mata R."/>
            <person name="Mathew T."/>
            <person name="Ngo R."/>
            <person name="Nguyen L."/>
            <person name="Nguyen N."/>
            <person name="Okwuonu G."/>
            <person name="Ongeri F."/>
            <person name="Pham C."/>
            <person name="Simmons D."/>
            <person name="Wilczek-Boney K."/>
            <person name="Hale W."/>
            <person name="Jakkamsetti A."/>
            <person name="Pham P."/>
            <person name="Ruth R."/>
            <person name="San Lucas F."/>
            <person name="Warren J."/>
            <person name="Zhang J."/>
            <person name="Zhao Z."/>
            <person name="Zhou C."/>
            <person name="Zhu D."/>
            <person name="Lee S."/>
            <person name="Bess C."/>
            <person name="Blankenburg K."/>
            <person name="Forbes L."/>
            <person name="Fu Q."/>
            <person name="Gubbala S."/>
            <person name="Hirani K."/>
            <person name="Jayaseelan J.C."/>
            <person name="Lara F."/>
            <person name="Munidasa M."/>
            <person name="Palculict T."/>
            <person name="Patil S."/>
            <person name="Pu L.-L."/>
            <person name="Saada N."/>
            <person name="Tang L."/>
            <person name="Weissenberger G."/>
            <person name="Zhu Y."/>
            <person name="Hemphill L."/>
            <person name="Shang Y."/>
            <person name="Youmans B."/>
            <person name="Ayvaz T."/>
            <person name="Ross M."/>
            <person name="Santibanez J."/>
            <person name="Aqrawi P."/>
            <person name="Gross S."/>
            <person name="Joshi V."/>
            <person name="Fowler G."/>
            <person name="Nazareth L."/>
            <person name="Reid J."/>
            <person name="Worley K."/>
            <person name="Petrosino J."/>
            <person name="Highlander S."/>
            <person name="Gibbs R."/>
        </authorList>
    </citation>
    <scope>NUCLEOTIDE SEQUENCE [LARGE SCALE GENOMIC DNA]</scope>
    <source>
        <strain evidence="2 3">DSM 16608</strain>
    </source>
</reference>
<evidence type="ECO:0000313" key="2">
    <source>
        <dbReference type="EMBL" id="EGC19069.1"/>
    </source>
</evidence>
<organism evidence="2 3">
    <name type="scientific">Prevotella multiformis DSM 16608</name>
    <dbReference type="NCBI Taxonomy" id="888743"/>
    <lineage>
        <taxon>Bacteria</taxon>
        <taxon>Pseudomonadati</taxon>
        <taxon>Bacteroidota</taxon>
        <taxon>Bacteroidia</taxon>
        <taxon>Bacteroidales</taxon>
        <taxon>Prevotellaceae</taxon>
        <taxon>Prevotella</taxon>
    </lineage>
</organism>
<keyword evidence="3" id="KW-1185">Reference proteome</keyword>
<dbReference type="Proteomes" id="UP000005697">
    <property type="component" value="Unassembled WGS sequence"/>
</dbReference>